<comment type="caution">
    <text evidence="3">The sequence shown here is derived from an EMBL/GenBank/DDBJ whole genome shotgun (WGS) entry which is preliminary data.</text>
</comment>
<dbReference type="Proteomes" id="UP000217918">
    <property type="component" value="Unassembled WGS sequence"/>
</dbReference>
<evidence type="ECO:0008006" key="5">
    <source>
        <dbReference type="Google" id="ProtNLM"/>
    </source>
</evidence>
<protein>
    <recommendedName>
        <fullName evidence="5">DUF4352 domain-containing protein</fullName>
    </recommendedName>
</protein>
<feature type="region of interest" description="Disordered" evidence="1">
    <location>
        <begin position="227"/>
        <end position="249"/>
    </location>
</feature>
<evidence type="ECO:0000313" key="4">
    <source>
        <dbReference type="Proteomes" id="UP000217918"/>
    </source>
</evidence>
<feature type="region of interest" description="Disordered" evidence="1">
    <location>
        <begin position="63"/>
        <end position="96"/>
    </location>
</feature>
<proteinExistence type="predicted"/>
<evidence type="ECO:0000256" key="1">
    <source>
        <dbReference type="SAM" id="MobiDB-lite"/>
    </source>
</evidence>
<evidence type="ECO:0000256" key="2">
    <source>
        <dbReference type="SAM" id="Phobius"/>
    </source>
</evidence>
<keyword evidence="2" id="KW-1133">Transmembrane helix</keyword>
<accession>A0A2A3TTM7</accession>
<evidence type="ECO:0000313" key="3">
    <source>
        <dbReference type="EMBL" id="PBQ23383.1"/>
    </source>
</evidence>
<name>A0A2A3TTM7_LEVBR</name>
<gene>
    <name evidence="3" type="ORF">CNR29_04935</name>
</gene>
<keyword evidence="2" id="KW-0812">Transmembrane</keyword>
<dbReference type="RefSeq" id="WP_096109851.1">
    <property type="nucleotide sequence ID" value="NZ_NVYO01000001.1"/>
</dbReference>
<feature type="compositionally biased region" description="Polar residues" evidence="1">
    <location>
        <begin position="240"/>
        <end position="249"/>
    </location>
</feature>
<dbReference type="AlphaFoldDB" id="A0A2A3TTM7"/>
<sequence>MAKKTIKGEDGKLYEVKELKPKNKWYKRWYTWAGLIVIIAAVSGGAYAYHVHQVNEQFANVQTVPASSDDESSDDESSDTNSTDEDSDSSIQLSDGSSINVKETQAYKTSFGDTSYKGTDLEIYNVTTATTDSFTHDDVDTGDTTEHGYIAVDMKYTAGDEDMTIYADQAVLNTSDGQQINIDAEDSKLGEDVNVGSTRKSTMVFMIPKMTKTNQFSSIRLKMDAAPQDDDSADMHTYDATVQLNDPKE</sequence>
<feature type="transmembrane region" description="Helical" evidence="2">
    <location>
        <begin position="29"/>
        <end position="49"/>
    </location>
</feature>
<feature type="compositionally biased region" description="Acidic residues" evidence="1">
    <location>
        <begin position="68"/>
        <end position="88"/>
    </location>
</feature>
<organism evidence="3 4">
    <name type="scientific">Levilactobacillus brevis</name>
    <name type="common">Lactobacillus brevis</name>
    <dbReference type="NCBI Taxonomy" id="1580"/>
    <lineage>
        <taxon>Bacteria</taxon>
        <taxon>Bacillati</taxon>
        <taxon>Bacillota</taxon>
        <taxon>Bacilli</taxon>
        <taxon>Lactobacillales</taxon>
        <taxon>Lactobacillaceae</taxon>
        <taxon>Levilactobacillus</taxon>
    </lineage>
</organism>
<keyword evidence="2" id="KW-0472">Membrane</keyword>
<reference evidence="3 4" key="1">
    <citation type="submission" date="2017-09" db="EMBL/GenBank/DDBJ databases">
        <title>Genome sequence of Lactobacillus brevis D7.</title>
        <authorList>
            <person name="Kwon M.-S."/>
            <person name="Lim S.K."/>
            <person name="Choi H.-J."/>
        </authorList>
    </citation>
    <scope>NUCLEOTIDE SEQUENCE [LARGE SCALE GENOMIC DNA]</scope>
    <source>
        <strain evidence="3 4">D7</strain>
    </source>
</reference>
<dbReference type="EMBL" id="NVYO01000001">
    <property type="protein sequence ID" value="PBQ23383.1"/>
    <property type="molecule type" value="Genomic_DNA"/>
</dbReference>